<accession>A0A5N6WHE5</accession>
<evidence type="ECO:0000313" key="1">
    <source>
        <dbReference type="EMBL" id="KAE8319239.1"/>
    </source>
</evidence>
<gene>
    <name evidence="1" type="ORF">BDV41DRAFT_519303</name>
</gene>
<organism evidence="1 2">
    <name type="scientific">Aspergillus transmontanensis</name>
    <dbReference type="NCBI Taxonomy" id="1034304"/>
    <lineage>
        <taxon>Eukaryota</taxon>
        <taxon>Fungi</taxon>
        <taxon>Dikarya</taxon>
        <taxon>Ascomycota</taxon>
        <taxon>Pezizomycotina</taxon>
        <taxon>Eurotiomycetes</taxon>
        <taxon>Eurotiomycetidae</taxon>
        <taxon>Eurotiales</taxon>
        <taxon>Aspergillaceae</taxon>
        <taxon>Aspergillus</taxon>
        <taxon>Aspergillus subgen. Circumdati</taxon>
    </lineage>
</organism>
<reference evidence="2" key="1">
    <citation type="submission" date="2019-04" db="EMBL/GenBank/DDBJ databases">
        <title>Friends and foes A comparative genomics studyof 23 Aspergillus species from section Flavi.</title>
        <authorList>
            <consortium name="DOE Joint Genome Institute"/>
            <person name="Kjaerbolling I."/>
            <person name="Vesth T."/>
            <person name="Frisvad J.C."/>
            <person name="Nybo J.L."/>
            <person name="Theobald S."/>
            <person name="Kildgaard S."/>
            <person name="Isbrandt T."/>
            <person name="Kuo A."/>
            <person name="Sato A."/>
            <person name="Lyhne E.K."/>
            <person name="Kogle M.E."/>
            <person name="Wiebenga A."/>
            <person name="Kun R.S."/>
            <person name="Lubbers R.J."/>
            <person name="Makela M.R."/>
            <person name="Barry K."/>
            <person name="Chovatia M."/>
            <person name="Clum A."/>
            <person name="Daum C."/>
            <person name="Haridas S."/>
            <person name="He G."/>
            <person name="LaButti K."/>
            <person name="Lipzen A."/>
            <person name="Mondo S."/>
            <person name="Riley R."/>
            <person name="Salamov A."/>
            <person name="Simmons B.A."/>
            <person name="Magnuson J.K."/>
            <person name="Henrissat B."/>
            <person name="Mortensen U.H."/>
            <person name="Larsen T.O."/>
            <person name="Devries R.P."/>
            <person name="Grigoriev I.V."/>
            <person name="Machida M."/>
            <person name="Baker S.E."/>
            <person name="Andersen M.R."/>
        </authorList>
    </citation>
    <scope>NUCLEOTIDE SEQUENCE [LARGE SCALE GENOMIC DNA]</scope>
    <source>
        <strain evidence="2">CBS 130015</strain>
    </source>
</reference>
<name>A0A5N6WHE5_9EURO</name>
<proteinExistence type="predicted"/>
<dbReference type="EMBL" id="ML738294">
    <property type="protein sequence ID" value="KAE8319239.1"/>
    <property type="molecule type" value="Genomic_DNA"/>
</dbReference>
<evidence type="ECO:0000313" key="2">
    <source>
        <dbReference type="Proteomes" id="UP000325433"/>
    </source>
</evidence>
<sequence length="96" mass="11306">MYGGNLQKTDRRKELSDGEDLVLGEFLPPHEDYREQVEAYTKRELTFQSDILHAFSGILHTIFGSEYYFGLLFRGFYVALLWETESGQYFPREGRQ</sequence>
<protein>
    <submittedName>
        <fullName evidence="1">Uncharacterized protein</fullName>
    </submittedName>
</protein>
<keyword evidence="2" id="KW-1185">Reference proteome</keyword>
<dbReference type="Proteomes" id="UP000325433">
    <property type="component" value="Unassembled WGS sequence"/>
</dbReference>
<dbReference type="AlphaFoldDB" id="A0A5N6WHE5"/>